<comment type="caution">
    <text evidence="1">The sequence shown here is derived from an EMBL/GenBank/DDBJ whole genome shotgun (WGS) entry which is preliminary data.</text>
</comment>
<dbReference type="AlphaFoldDB" id="A0AAV4U6L7"/>
<accession>A0AAV4U6L7</accession>
<name>A0AAV4U6L7_9ARAC</name>
<reference evidence="1 2" key="1">
    <citation type="submission" date="2021-06" db="EMBL/GenBank/DDBJ databases">
        <title>Caerostris darwini draft genome.</title>
        <authorList>
            <person name="Kono N."/>
            <person name="Arakawa K."/>
        </authorList>
    </citation>
    <scope>NUCLEOTIDE SEQUENCE [LARGE SCALE GENOMIC DNA]</scope>
</reference>
<keyword evidence="2" id="KW-1185">Reference proteome</keyword>
<dbReference type="EMBL" id="BPLQ01010744">
    <property type="protein sequence ID" value="GIY53265.1"/>
    <property type="molecule type" value="Genomic_DNA"/>
</dbReference>
<organism evidence="1 2">
    <name type="scientific">Caerostris darwini</name>
    <dbReference type="NCBI Taxonomy" id="1538125"/>
    <lineage>
        <taxon>Eukaryota</taxon>
        <taxon>Metazoa</taxon>
        <taxon>Ecdysozoa</taxon>
        <taxon>Arthropoda</taxon>
        <taxon>Chelicerata</taxon>
        <taxon>Arachnida</taxon>
        <taxon>Araneae</taxon>
        <taxon>Araneomorphae</taxon>
        <taxon>Entelegynae</taxon>
        <taxon>Araneoidea</taxon>
        <taxon>Araneidae</taxon>
        <taxon>Caerostris</taxon>
    </lineage>
</organism>
<dbReference type="Proteomes" id="UP001054837">
    <property type="component" value="Unassembled WGS sequence"/>
</dbReference>
<protein>
    <submittedName>
        <fullName evidence="1">Uncharacterized protein</fullName>
    </submittedName>
</protein>
<evidence type="ECO:0000313" key="2">
    <source>
        <dbReference type="Proteomes" id="UP001054837"/>
    </source>
</evidence>
<proteinExistence type="predicted"/>
<gene>
    <name evidence="1" type="ORF">CDAR_84151</name>
</gene>
<sequence>MFNNQSGYFQPLVQQMKKGQGVGGGSSYRKGHPPSFHLFSIRRFFSLSPSLFSSSPSSPGRNTIADYFQTEIRFNASSRKVRHFYPHRVTVATSMN</sequence>
<evidence type="ECO:0000313" key="1">
    <source>
        <dbReference type="EMBL" id="GIY53265.1"/>
    </source>
</evidence>